<keyword evidence="10 13" id="KW-0660">Purine salvage</keyword>
<dbReference type="SUPFAM" id="SSF53271">
    <property type="entry name" value="PRTase-like"/>
    <property type="match status" value="1"/>
</dbReference>
<dbReference type="GO" id="GO:0005829">
    <property type="term" value="C:cytosol"/>
    <property type="evidence" value="ECO:0007669"/>
    <property type="project" value="TreeGrafter"/>
</dbReference>
<dbReference type="NCBIfam" id="TIGR01203">
    <property type="entry name" value="HGPRTase"/>
    <property type="match status" value="1"/>
</dbReference>
<dbReference type="GO" id="GO:0032263">
    <property type="term" value="P:GMP salvage"/>
    <property type="evidence" value="ECO:0007669"/>
    <property type="project" value="TreeGrafter"/>
</dbReference>
<dbReference type="InterPro" id="IPR005904">
    <property type="entry name" value="Hxn_phspho_trans"/>
</dbReference>
<dbReference type="AlphaFoldDB" id="A0AA35WN46"/>
<evidence type="ECO:0000256" key="13">
    <source>
        <dbReference type="RuleBase" id="RU364099"/>
    </source>
</evidence>
<evidence type="ECO:0000256" key="12">
    <source>
        <dbReference type="ARBA" id="ARBA00022842"/>
    </source>
</evidence>
<evidence type="ECO:0000256" key="7">
    <source>
        <dbReference type="ARBA" id="ARBA00022676"/>
    </source>
</evidence>
<evidence type="ECO:0000313" key="16">
    <source>
        <dbReference type="Proteomes" id="UP001174909"/>
    </source>
</evidence>
<keyword evidence="9 13" id="KW-0479">Metal-binding</keyword>
<evidence type="ECO:0000256" key="8">
    <source>
        <dbReference type="ARBA" id="ARBA00022679"/>
    </source>
</evidence>
<proteinExistence type="inferred from homology"/>
<dbReference type="PANTHER" id="PTHR43340:SF1">
    <property type="entry name" value="HYPOXANTHINE PHOSPHORIBOSYLTRANSFERASE"/>
    <property type="match status" value="1"/>
</dbReference>
<dbReference type="GO" id="GO:0000166">
    <property type="term" value="F:nucleotide binding"/>
    <property type="evidence" value="ECO:0007669"/>
    <property type="project" value="UniProtKB-KW"/>
</dbReference>
<comment type="cofactor">
    <cofactor evidence="1 13">
        <name>Mg(2+)</name>
        <dbReference type="ChEBI" id="CHEBI:18420"/>
    </cofactor>
</comment>
<sequence length="181" mass="20122">MPRSPLEIPALRVLIERQQVERRIGELAQLLAADYAGAAPLFVGLLNGAVQFMMALMDRLPEELLARLDYDFVGVSSYRGTENTGQIELTKDLVVAVAGRDVLVVDGIVDTGRSLDFVLAMMASRQPLSLRACTLLDKRARREFPVQIDYCGFEIEDTFVVGYGMDCDQRYRALRHIAAIG</sequence>
<keyword evidence="8 13" id="KW-0808">Transferase</keyword>
<evidence type="ECO:0000313" key="15">
    <source>
        <dbReference type="EMBL" id="CAI8026514.1"/>
    </source>
</evidence>
<evidence type="ECO:0000256" key="4">
    <source>
        <dbReference type="ARBA" id="ARBA00008391"/>
    </source>
</evidence>
<evidence type="ECO:0000256" key="1">
    <source>
        <dbReference type="ARBA" id="ARBA00001946"/>
    </source>
</evidence>
<evidence type="ECO:0000256" key="6">
    <source>
        <dbReference type="ARBA" id="ARBA00022490"/>
    </source>
</evidence>
<dbReference type="GO" id="GO:0046100">
    <property type="term" value="P:hypoxanthine metabolic process"/>
    <property type="evidence" value="ECO:0007669"/>
    <property type="project" value="TreeGrafter"/>
</dbReference>
<name>A0AA35WN46_GEOBA</name>
<dbReference type="EC" id="2.4.2.8" evidence="5 13"/>
<comment type="subcellular location">
    <subcellularLocation>
        <location evidence="2 13">Cytoplasm</location>
    </subcellularLocation>
</comment>
<dbReference type="GO" id="GO:0032264">
    <property type="term" value="P:IMP salvage"/>
    <property type="evidence" value="ECO:0007669"/>
    <property type="project" value="TreeGrafter"/>
</dbReference>
<dbReference type="Proteomes" id="UP001174909">
    <property type="component" value="Unassembled WGS sequence"/>
</dbReference>
<dbReference type="Gene3D" id="3.40.50.2020">
    <property type="match status" value="1"/>
</dbReference>
<dbReference type="GO" id="GO:0004422">
    <property type="term" value="F:hypoxanthine phosphoribosyltransferase activity"/>
    <property type="evidence" value="ECO:0007669"/>
    <property type="project" value="InterPro"/>
</dbReference>
<keyword evidence="12 13" id="KW-0460">Magnesium</keyword>
<accession>A0AA35WN46</accession>
<evidence type="ECO:0000256" key="11">
    <source>
        <dbReference type="ARBA" id="ARBA00022741"/>
    </source>
</evidence>
<evidence type="ECO:0000256" key="2">
    <source>
        <dbReference type="ARBA" id="ARBA00004496"/>
    </source>
</evidence>
<keyword evidence="11 13" id="KW-0547">Nucleotide-binding</keyword>
<keyword evidence="7 13" id="KW-0328">Glycosyltransferase</keyword>
<dbReference type="Pfam" id="PF00156">
    <property type="entry name" value="Pribosyltran"/>
    <property type="match status" value="1"/>
</dbReference>
<evidence type="ECO:0000256" key="5">
    <source>
        <dbReference type="ARBA" id="ARBA00011895"/>
    </source>
</evidence>
<evidence type="ECO:0000256" key="9">
    <source>
        <dbReference type="ARBA" id="ARBA00022723"/>
    </source>
</evidence>
<keyword evidence="16" id="KW-1185">Reference proteome</keyword>
<comment type="caution">
    <text evidence="15">The sequence shown here is derived from an EMBL/GenBank/DDBJ whole genome shotgun (WGS) entry which is preliminary data.</text>
</comment>
<reference evidence="15" key="1">
    <citation type="submission" date="2023-03" db="EMBL/GenBank/DDBJ databases">
        <authorList>
            <person name="Steffen K."/>
            <person name="Cardenas P."/>
        </authorList>
    </citation>
    <scope>NUCLEOTIDE SEQUENCE</scope>
</reference>
<dbReference type="InterPro" id="IPR029057">
    <property type="entry name" value="PRTase-like"/>
</dbReference>
<dbReference type="PANTHER" id="PTHR43340">
    <property type="entry name" value="HYPOXANTHINE-GUANINE PHOSPHORIBOSYLTRANSFERASE"/>
    <property type="match status" value="1"/>
</dbReference>
<dbReference type="GO" id="GO:0006178">
    <property type="term" value="P:guanine salvage"/>
    <property type="evidence" value="ECO:0007669"/>
    <property type="project" value="TreeGrafter"/>
</dbReference>
<comment type="pathway">
    <text evidence="3 13">Purine metabolism; IMP biosynthesis via salvage pathway; IMP from hypoxanthine: step 1/1.</text>
</comment>
<dbReference type="InterPro" id="IPR000836">
    <property type="entry name" value="PRTase_dom"/>
</dbReference>
<dbReference type="CDD" id="cd06223">
    <property type="entry name" value="PRTases_typeI"/>
    <property type="match status" value="1"/>
</dbReference>
<comment type="catalytic activity">
    <reaction evidence="13">
        <text>IMP + diphosphate = hypoxanthine + 5-phospho-alpha-D-ribose 1-diphosphate</text>
        <dbReference type="Rhea" id="RHEA:17973"/>
        <dbReference type="ChEBI" id="CHEBI:17368"/>
        <dbReference type="ChEBI" id="CHEBI:33019"/>
        <dbReference type="ChEBI" id="CHEBI:58017"/>
        <dbReference type="ChEBI" id="CHEBI:58053"/>
        <dbReference type="EC" id="2.4.2.8"/>
    </reaction>
</comment>
<comment type="similarity">
    <text evidence="4 13">Belongs to the purine/pyrimidine phosphoribosyltransferase family.</text>
</comment>
<evidence type="ECO:0000259" key="14">
    <source>
        <dbReference type="Pfam" id="PF00156"/>
    </source>
</evidence>
<dbReference type="InterPro" id="IPR050408">
    <property type="entry name" value="HGPRT"/>
</dbReference>
<keyword evidence="6 13" id="KW-0963">Cytoplasm</keyword>
<protein>
    <recommendedName>
        <fullName evidence="5 13">Hypoxanthine phosphoribosyltransferase</fullName>
        <ecNumber evidence="5 13">2.4.2.8</ecNumber>
    </recommendedName>
</protein>
<dbReference type="EMBL" id="CASHTH010002215">
    <property type="protein sequence ID" value="CAI8026514.1"/>
    <property type="molecule type" value="Genomic_DNA"/>
</dbReference>
<feature type="domain" description="Phosphoribosyltransferase" evidence="14">
    <location>
        <begin position="18"/>
        <end position="166"/>
    </location>
</feature>
<dbReference type="GO" id="GO:0000287">
    <property type="term" value="F:magnesium ion binding"/>
    <property type="evidence" value="ECO:0007669"/>
    <property type="project" value="TreeGrafter"/>
</dbReference>
<evidence type="ECO:0000256" key="10">
    <source>
        <dbReference type="ARBA" id="ARBA00022726"/>
    </source>
</evidence>
<evidence type="ECO:0000256" key="3">
    <source>
        <dbReference type="ARBA" id="ARBA00004669"/>
    </source>
</evidence>
<gene>
    <name evidence="15" type="ORF">GBAR_LOCUS15226</name>
</gene>
<dbReference type="GO" id="GO:0006166">
    <property type="term" value="P:purine ribonucleoside salvage"/>
    <property type="evidence" value="ECO:0007669"/>
    <property type="project" value="UniProtKB-KW"/>
</dbReference>
<organism evidence="15 16">
    <name type="scientific">Geodia barretti</name>
    <name type="common">Barrett's horny sponge</name>
    <dbReference type="NCBI Taxonomy" id="519541"/>
    <lineage>
        <taxon>Eukaryota</taxon>
        <taxon>Metazoa</taxon>
        <taxon>Porifera</taxon>
        <taxon>Demospongiae</taxon>
        <taxon>Heteroscleromorpha</taxon>
        <taxon>Tetractinellida</taxon>
        <taxon>Astrophorina</taxon>
        <taxon>Geodiidae</taxon>
        <taxon>Geodia</taxon>
    </lineage>
</organism>